<organism evidence="2 3">
    <name type="scientific">Oldenlandia corymbosa var. corymbosa</name>
    <dbReference type="NCBI Taxonomy" id="529605"/>
    <lineage>
        <taxon>Eukaryota</taxon>
        <taxon>Viridiplantae</taxon>
        <taxon>Streptophyta</taxon>
        <taxon>Embryophyta</taxon>
        <taxon>Tracheophyta</taxon>
        <taxon>Spermatophyta</taxon>
        <taxon>Magnoliopsida</taxon>
        <taxon>eudicotyledons</taxon>
        <taxon>Gunneridae</taxon>
        <taxon>Pentapetalae</taxon>
        <taxon>asterids</taxon>
        <taxon>lamiids</taxon>
        <taxon>Gentianales</taxon>
        <taxon>Rubiaceae</taxon>
        <taxon>Rubioideae</taxon>
        <taxon>Spermacoceae</taxon>
        <taxon>Hedyotis-Oldenlandia complex</taxon>
        <taxon>Oldenlandia</taxon>
    </lineage>
</organism>
<proteinExistence type="predicted"/>
<protein>
    <submittedName>
        <fullName evidence="2">OLC1v1016111C1</fullName>
    </submittedName>
</protein>
<feature type="compositionally biased region" description="Basic and acidic residues" evidence="1">
    <location>
        <begin position="263"/>
        <end position="281"/>
    </location>
</feature>
<sequence>MAAFLNLMVNMVRKNTGAATVGFFAATTSSSRAGAAAGSVATTLAIADPGTLATTSVAGATSASSIAGAITSSYVATASASFVAGTITASFVAAPSASSDAGVATVAVTAGEPAQCFISDVPKEAIADQQVAVSNDGFQNLRCNSSAELVNNTTDSMPVKQKSNHAWLYDKRRSTSRRSKRNKGKSIPRGFHFAERVNDGHYYVALILMVATKHSARDQSKMLTPSVMRPSRIKAFGAEVVVAKFSSDSAKINNDVIIQGAADQEKESAVAGSKGDDKAGDDQESSVAYASKLLTINEEVETISATSSSQVRNDNGGQNSGSHAHEGIGLQKKPTLVWIRKIPRWTVSSKVPPVSMVNNPLYHAIFQTSATDTPLQNLREGPGNFTFDGCQLPPLSPQYGAPVMMLGTSWRQQLPYQRFQAPWPVTPGMQQVGNATNNTVGRNAQEANQFQLQNVAFPQQVLPMQHRKGSAVIPSQLSGQEGAPRLTHIPQGTSEIATNLDDSHVPQGFGIVVPDPQIVPPHQSLEENREEQQWMEDTTRLSIVDLSEIRQKFGETVKAYLIRFRQMYAKISDKYDEPTIVKMAIAGIQDYKVKLAIALHSIRSLNHLADIVRRCEKVIKDKREKDPRKTKQWFNKAPIAEVNQNQWVHDEDDDEYEVNAAEIVNVRNYTCDASRRPTVPHS</sequence>
<accession>A0AAV1E794</accession>
<evidence type="ECO:0000313" key="3">
    <source>
        <dbReference type="Proteomes" id="UP001161247"/>
    </source>
</evidence>
<keyword evidence="3" id="KW-1185">Reference proteome</keyword>
<feature type="compositionally biased region" description="Polar residues" evidence="1">
    <location>
        <begin position="304"/>
        <end position="322"/>
    </location>
</feature>
<dbReference type="AlphaFoldDB" id="A0AAV1E794"/>
<dbReference type="Proteomes" id="UP001161247">
    <property type="component" value="Chromosome 8"/>
</dbReference>
<feature type="region of interest" description="Disordered" evidence="1">
    <location>
        <begin position="304"/>
        <end position="327"/>
    </location>
</feature>
<gene>
    <name evidence="2" type="ORF">OLC1_LOCUS21823</name>
</gene>
<dbReference type="EMBL" id="OX459125">
    <property type="protein sequence ID" value="CAI9115258.1"/>
    <property type="molecule type" value="Genomic_DNA"/>
</dbReference>
<feature type="region of interest" description="Disordered" evidence="1">
    <location>
        <begin position="263"/>
        <end position="284"/>
    </location>
</feature>
<name>A0AAV1E794_OLDCO</name>
<evidence type="ECO:0000256" key="1">
    <source>
        <dbReference type="SAM" id="MobiDB-lite"/>
    </source>
</evidence>
<reference evidence="2" key="1">
    <citation type="submission" date="2023-03" db="EMBL/GenBank/DDBJ databases">
        <authorList>
            <person name="Julca I."/>
        </authorList>
    </citation>
    <scope>NUCLEOTIDE SEQUENCE</scope>
</reference>
<evidence type="ECO:0000313" key="2">
    <source>
        <dbReference type="EMBL" id="CAI9115258.1"/>
    </source>
</evidence>